<sequence length="363" mass="39519">MEPTTSIRDSIASAMNSEPSAPPVVESEFDSSIEPVFESETLDIAQDSAPASADLNALSETPDQQIEEKPASQEITPGPKSGPKAQGERAPASWRPETREHWASLPEAVRSEVARREAEVTKTLQETAEVRKHAEAFARTIAPYEAYIRAENSNPIQAIDHMMATAVKLRTSTGPELANMLAGLVQQFGTGRFGPNFVEMLDGALAGNTPQVDHTQQHIQNVLQQQLAPVQQFMSQFQQAQVMQQQQLADRASQEVMSFLKQTEFGNDVKQEMADLMEVAQRRGQDLSLQDAYRQACMMNTAVRSALQNRANAKSAQTQADIAQRARSAAVSVSSSGAPMGAPKVQSDNVRDAIEAAIAMNSR</sequence>
<organism evidence="2">
    <name type="scientific">uncultured Caudovirales phage</name>
    <dbReference type="NCBI Taxonomy" id="2100421"/>
    <lineage>
        <taxon>Viruses</taxon>
        <taxon>Duplodnaviria</taxon>
        <taxon>Heunggongvirae</taxon>
        <taxon>Uroviricota</taxon>
        <taxon>Caudoviricetes</taxon>
        <taxon>Peduoviridae</taxon>
        <taxon>Maltschvirus</taxon>
        <taxon>Maltschvirus maltsch</taxon>
    </lineage>
</organism>
<accession>A0A6J5N6Y2</accession>
<evidence type="ECO:0000256" key="1">
    <source>
        <dbReference type="SAM" id="MobiDB-lite"/>
    </source>
</evidence>
<name>A0A6J5N6Y2_9CAUD</name>
<feature type="region of interest" description="Disordered" evidence="1">
    <location>
        <begin position="45"/>
        <end position="100"/>
    </location>
</feature>
<protein>
    <submittedName>
        <fullName evidence="2">Uncharacterized protein</fullName>
    </submittedName>
</protein>
<evidence type="ECO:0000313" key="2">
    <source>
        <dbReference type="EMBL" id="CAB4151469.1"/>
    </source>
</evidence>
<feature type="compositionally biased region" description="Polar residues" evidence="1">
    <location>
        <begin position="1"/>
        <end position="19"/>
    </location>
</feature>
<proteinExistence type="predicted"/>
<reference evidence="2" key="1">
    <citation type="submission" date="2020-04" db="EMBL/GenBank/DDBJ databases">
        <authorList>
            <person name="Chiriac C."/>
            <person name="Salcher M."/>
            <person name="Ghai R."/>
            <person name="Kavagutti S V."/>
        </authorList>
    </citation>
    <scope>NUCLEOTIDE SEQUENCE</scope>
</reference>
<feature type="region of interest" description="Disordered" evidence="1">
    <location>
        <begin position="1"/>
        <end position="31"/>
    </location>
</feature>
<dbReference type="EMBL" id="LR796569">
    <property type="protein sequence ID" value="CAB4151469.1"/>
    <property type="molecule type" value="Genomic_DNA"/>
</dbReference>
<gene>
    <name evidence="2" type="ORF">UFOVP601_17</name>
</gene>